<name>T1A662_9ZZZZ</name>
<proteinExistence type="predicted"/>
<dbReference type="EMBL" id="AUZZ01003749">
    <property type="protein sequence ID" value="EQD56116.1"/>
    <property type="molecule type" value="Genomic_DNA"/>
</dbReference>
<reference evidence="1" key="1">
    <citation type="submission" date="2013-08" db="EMBL/GenBank/DDBJ databases">
        <authorList>
            <person name="Mendez C."/>
            <person name="Richter M."/>
            <person name="Ferrer M."/>
            <person name="Sanchez J."/>
        </authorList>
    </citation>
    <scope>NUCLEOTIDE SEQUENCE</scope>
</reference>
<organism evidence="1">
    <name type="scientific">mine drainage metagenome</name>
    <dbReference type="NCBI Taxonomy" id="410659"/>
    <lineage>
        <taxon>unclassified sequences</taxon>
        <taxon>metagenomes</taxon>
        <taxon>ecological metagenomes</taxon>
    </lineage>
</organism>
<dbReference type="AlphaFoldDB" id="T1A662"/>
<comment type="caution">
    <text evidence="1">The sequence shown here is derived from an EMBL/GenBank/DDBJ whole genome shotgun (WGS) entry which is preliminary data.</text>
</comment>
<gene>
    <name evidence="1" type="ORF">B2A_05398</name>
</gene>
<sequence>MGEAAHPCVERRARDFVAGIGVTRRDDDAALAKLCDQRGFDPLRRQRDQRAAVSRRGHQPNVRGVDAAKHAWVMHALACGRNERPFDMNAKYACDLGGDRLAHRTDSGAQHLALGADQRRQHAGGAEAAVRAGDVAQGCHVGCVVEQNVAAAIDLQINEARREHLTAQIDRLAVAERGWFGAHHVENGVALQTHGEAGFEAAFGEYTRIEQRLHVRVSP</sequence>
<evidence type="ECO:0000313" key="1">
    <source>
        <dbReference type="EMBL" id="EQD56116.1"/>
    </source>
</evidence>
<accession>T1A662</accession>
<reference evidence="1" key="2">
    <citation type="journal article" date="2014" name="ISME J.">
        <title>Microbial stratification in low pH oxic and suboxic macroscopic growths along an acid mine drainage.</title>
        <authorList>
            <person name="Mendez-Garcia C."/>
            <person name="Mesa V."/>
            <person name="Sprenger R.R."/>
            <person name="Richter M."/>
            <person name="Diez M.S."/>
            <person name="Solano J."/>
            <person name="Bargiela R."/>
            <person name="Golyshina O.V."/>
            <person name="Manteca A."/>
            <person name="Ramos J.L."/>
            <person name="Gallego J.R."/>
            <person name="Llorente I."/>
            <person name="Martins Dos Santos V.A."/>
            <person name="Jensen O.N."/>
            <person name="Pelaez A.I."/>
            <person name="Sanchez J."/>
            <person name="Ferrer M."/>
        </authorList>
    </citation>
    <scope>NUCLEOTIDE SEQUENCE</scope>
</reference>
<protein>
    <submittedName>
        <fullName evidence="1">Uncharacterized protein</fullName>
    </submittedName>
</protein>